<organism evidence="1 2">
    <name type="scientific">Russula ochroleuca</name>
    <dbReference type="NCBI Taxonomy" id="152965"/>
    <lineage>
        <taxon>Eukaryota</taxon>
        <taxon>Fungi</taxon>
        <taxon>Dikarya</taxon>
        <taxon>Basidiomycota</taxon>
        <taxon>Agaricomycotina</taxon>
        <taxon>Agaricomycetes</taxon>
        <taxon>Russulales</taxon>
        <taxon>Russulaceae</taxon>
        <taxon>Russula</taxon>
    </lineage>
</organism>
<dbReference type="Proteomes" id="UP000759537">
    <property type="component" value="Unassembled WGS sequence"/>
</dbReference>
<proteinExistence type="predicted"/>
<evidence type="ECO:0000313" key="1">
    <source>
        <dbReference type="EMBL" id="KAF8468685.1"/>
    </source>
</evidence>
<accession>A0A9P5JWR6</accession>
<name>A0A9P5JWR6_9AGAM</name>
<evidence type="ECO:0000313" key="2">
    <source>
        <dbReference type="Proteomes" id="UP000759537"/>
    </source>
</evidence>
<sequence>AIYQDTVNDPTTFPPSKNSHRFHRWTLCLLAGLVRCLFLTSGSPTPLLDGLLGISLIVHSRRVRNLYKSPSFDLCIYSARGIQFDTILVD</sequence>
<dbReference type="AlphaFoldDB" id="A0A9P5JWR6"/>
<protein>
    <submittedName>
        <fullName evidence="1">Uncharacterized protein</fullName>
    </submittedName>
</protein>
<gene>
    <name evidence="1" type="ORF">DFH94DRAFT_638313</name>
</gene>
<reference evidence="1" key="2">
    <citation type="journal article" date="2020" name="Nat. Commun.">
        <title>Large-scale genome sequencing of mycorrhizal fungi provides insights into the early evolution of symbiotic traits.</title>
        <authorList>
            <person name="Miyauchi S."/>
            <person name="Kiss E."/>
            <person name="Kuo A."/>
            <person name="Drula E."/>
            <person name="Kohler A."/>
            <person name="Sanchez-Garcia M."/>
            <person name="Morin E."/>
            <person name="Andreopoulos B."/>
            <person name="Barry K.W."/>
            <person name="Bonito G."/>
            <person name="Buee M."/>
            <person name="Carver A."/>
            <person name="Chen C."/>
            <person name="Cichocki N."/>
            <person name="Clum A."/>
            <person name="Culley D."/>
            <person name="Crous P.W."/>
            <person name="Fauchery L."/>
            <person name="Girlanda M."/>
            <person name="Hayes R.D."/>
            <person name="Keri Z."/>
            <person name="LaButti K."/>
            <person name="Lipzen A."/>
            <person name="Lombard V."/>
            <person name="Magnuson J."/>
            <person name="Maillard F."/>
            <person name="Murat C."/>
            <person name="Nolan M."/>
            <person name="Ohm R.A."/>
            <person name="Pangilinan J."/>
            <person name="Pereira M.F."/>
            <person name="Perotto S."/>
            <person name="Peter M."/>
            <person name="Pfister S."/>
            <person name="Riley R."/>
            <person name="Sitrit Y."/>
            <person name="Stielow J.B."/>
            <person name="Szollosi G."/>
            <person name="Zifcakova L."/>
            <person name="Stursova M."/>
            <person name="Spatafora J.W."/>
            <person name="Tedersoo L."/>
            <person name="Vaario L.M."/>
            <person name="Yamada A."/>
            <person name="Yan M."/>
            <person name="Wang P."/>
            <person name="Xu J."/>
            <person name="Bruns T."/>
            <person name="Baldrian P."/>
            <person name="Vilgalys R."/>
            <person name="Dunand C."/>
            <person name="Henrissat B."/>
            <person name="Grigoriev I.V."/>
            <person name="Hibbett D."/>
            <person name="Nagy L.G."/>
            <person name="Martin F.M."/>
        </authorList>
    </citation>
    <scope>NUCLEOTIDE SEQUENCE</scope>
    <source>
        <strain evidence="1">Prilba</strain>
    </source>
</reference>
<feature type="non-terminal residue" evidence="1">
    <location>
        <position position="1"/>
    </location>
</feature>
<dbReference type="OrthoDB" id="18577at2759"/>
<reference evidence="1" key="1">
    <citation type="submission" date="2019-10" db="EMBL/GenBank/DDBJ databases">
        <authorList>
            <consortium name="DOE Joint Genome Institute"/>
            <person name="Kuo A."/>
            <person name="Miyauchi S."/>
            <person name="Kiss E."/>
            <person name="Drula E."/>
            <person name="Kohler A."/>
            <person name="Sanchez-Garcia M."/>
            <person name="Andreopoulos B."/>
            <person name="Barry K.W."/>
            <person name="Bonito G."/>
            <person name="Buee M."/>
            <person name="Carver A."/>
            <person name="Chen C."/>
            <person name="Cichocki N."/>
            <person name="Clum A."/>
            <person name="Culley D."/>
            <person name="Crous P.W."/>
            <person name="Fauchery L."/>
            <person name="Girlanda M."/>
            <person name="Hayes R."/>
            <person name="Keri Z."/>
            <person name="LaButti K."/>
            <person name="Lipzen A."/>
            <person name="Lombard V."/>
            <person name="Magnuson J."/>
            <person name="Maillard F."/>
            <person name="Morin E."/>
            <person name="Murat C."/>
            <person name="Nolan M."/>
            <person name="Ohm R."/>
            <person name="Pangilinan J."/>
            <person name="Pereira M."/>
            <person name="Perotto S."/>
            <person name="Peter M."/>
            <person name="Riley R."/>
            <person name="Sitrit Y."/>
            <person name="Stielow B."/>
            <person name="Szollosi G."/>
            <person name="Zifcakova L."/>
            <person name="Stursova M."/>
            <person name="Spatafora J.W."/>
            <person name="Tedersoo L."/>
            <person name="Vaario L.-M."/>
            <person name="Yamada A."/>
            <person name="Yan M."/>
            <person name="Wang P."/>
            <person name="Xu J."/>
            <person name="Bruns T."/>
            <person name="Baldrian P."/>
            <person name="Vilgalys R."/>
            <person name="Henrissat B."/>
            <person name="Grigoriev I.V."/>
            <person name="Hibbett D."/>
            <person name="Nagy L.G."/>
            <person name="Martin F.M."/>
        </authorList>
    </citation>
    <scope>NUCLEOTIDE SEQUENCE</scope>
    <source>
        <strain evidence="1">Prilba</strain>
    </source>
</reference>
<dbReference type="EMBL" id="WHVB01000030">
    <property type="protein sequence ID" value="KAF8468685.1"/>
    <property type="molecule type" value="Genomic_DNA"/>
</dbReference>
<comment type="caution">
    <text evidence="1">The sequence shown here is derived from an EMBL/GenBank/DDBJ whole genome shotgun (WGS) entry which is preliminary data.</text>
</comment>
<keyword evidence="2" id="KW-1185">Reference proteome</keyword>